<accession>A0A0G1UWD5</accession>
<evidence type="ECO:0000313" key="4">
    <source>
        <dbReference type="Proteomes" id="UP000033860"/>
    </source>
</evidence>
<sequence>MNKNLLIGLVILLVGGLWYFSSRQPAYAPTDTADTVTEDEAMMAENQISLTLAELNDSGESGTATLVETDGTVTVTLALTGFSVGVSQPAHIHVGSCPEVGAVSYPLTNVVDGASATTLEVTLAQLEAEMPLAINVHKSATEASVYTACGDLEF</sequence>
<dbReference type="GO" id="GO:0006801">
    <property type="term" value="P:superoxide metabolic process"/>
    <property type="evidence" value="ECO:0007669"/>
    <property type="project" value="InterPro"/>
</dbReference>
<evidence type="ECO:0000259" key="2">
    <source>
        <dbReference type="Pfam" id="PF07452"/>
    </source>
</evidence>
<dbReference type="SUPFAM" id="SSF49329">
    <property type="entry name" value="Cu,Zn superoxide dismutase-like"/>
    <property type="match status" value="1"/>
</dbReference>
<name>A0A0G1UWD5_9BACT</name>
<dbReference type="Pfam" id="PF07452">
    <property type="entry name" value="CHRD"/>
    <property type="match status" value="1"/>
</dbReference>
<dbReference type="GO" id="GO:0046872">
    <property type="term" value="F:metal ion binding"/>
    <property type="evidence" value="ECO:0007669"/>
    <property type="project" value="InterPro"/>
</dbReference>
<protein>
    <recommendedName>
        <fullName evidence="2">CHRD domain-containing protein</fullName>
    </recommendedName>
</protein>
<dbReference type="InterPro" id="IPR010895">
    <property type="entry name" value="CHRD"/>
</dbReference>
<feature type="domain" description="CHRD" evidence="2">
    <location>
        <begin position="56"/>
        <end position="140"/>
    </location>
</feature>
<dbReference type="Proteomes" id="UP000033860">
    <property type="component" value="Unassembled WGS sequence"/>
</dbReference>
<proteinExistence type="inferred from homology"/>
<reference evidence="3 4" key="1">
    <citation type="journal article" date="2015" name="Nature">
        <title>rRNA introns, odd ribosomes, and small enigmatic genomes across a large radiation of phyla.</title>
        <authorList>
            <person name="Brown C.T."/>
            <person name="Hug L.A."/>
            <person name="Thomas B.C."/>
            <person name="Sharon I."/>
            <person name="Castelle C.J."/>
            <person name="Singh A."/>
            <person name="Wilkins M.J."/>
            <person name="Williams K.H."/>
            <person name="Banfield J.F."/>
        </authorList>
    </citation>
    <scope>NUCLEOTIDE SEQUENCE [LARGE SCALE GENOMIC DNA]</scope>
</reference>
<dbReference type="AlphaFoldDB" id="A0A0G1UWD5"/>
<comment type="caution">
    <text evidence="3">The sequence shown here is derived from an EMBL/GenBank/DDBJ whole genome shotgun (WGS) entry which is preliminary data.</text>
</comment>
<evidence type="ECO:0000313" key="3">
    <source>
        <dbReference type="EMBL" id="KKU62020.1"/>
    </source>
</evidence>
<comment type="similarity">
    <text evidence="1">Belongs to the Cu-Zn superoxide dismutase family.</text>
</comment>
<dbReference type="EMBL" id="LCNT01000001">
    <property type="protein sequence ID" value="KKU62020.1"/>
    <property type="molecule type" value="Genomic_DNA"/>
</dbReference>
<organism evidence="3 4">
    <name type="scientific">Candidatus Beckwithbacteria bacterium GW2011_GWB1_47_15</name>
    <dbReference type="NCBI Taxonomy" id="1618371"/>
    <lineage>
        <taxon>Bacteria</taxon>
        <taxon>Candidatus Beckwithiibacteriota</taxon>
    </lineage>
</organism>
<gene>
    <name evidence="3" type="ORF">UX85_C0001G0234</name>
</gene>
<evidence type="ECO:0000256" key="1">
    <source>
        <dbReference type="ARBA" id="ARBA00010457"/>
    </source>
</evidence>
<dbReference type="InterPro" id="IPR036423">
    <property type="entry name" value="SOD-like_Cu/Zn_dom_sf"/>
</dbReference>